<reference evidence="2" key="1">
    <citation type="submission" date="2023-02" db="EMBL/GenBank/DDBJ databases">
        <title>Identification and recombinant expression of a fungal hydrolase from Papiliotrema laurentii that hydrolyzes apple cutin and clears colloidal polyester polyurethane.</title>
        <authorList>
            <consortium name="DOE Joint Genome Institute"/>
            <person name="Roman V.A."/>
            <person name="Bojanowski C."/>
            <person name="Crable B.R."/>
            <person name="Wagner D.N."/>
            <person name="Hung C.S."/>
            <person name="Nadeau L.J."/>
            <person name="Schratz L."/>
            <person name="Haridas S."/>
            <person name="Pangilinan J."/>
            <person name="Lipzen A."/>
            <person name="Na H."/>
            <person name="Yan M."/>
            <person name="Ng V."/>
            <person name="Grigoriev I.V."/>
            <person name="Spatafora J.W."/>
            <person name="Barlow D."/>
            <person name="Biffinger J."/>
            <person name="Kelley-Loughnane N."/>
            <person name="Varaljay V.A."/>
            <person name="Crookes-Goodson W.J."/>
        </authorList>
    </citation>
    <scope>NUCLEOTIDE SEQUENCE</scope>
    <source>
        <strain evidence="2">5307AH</strain>
    </source>
</reference>
<organism evidence="2 3">
    <name type="scientific">Papiliotrema laurentii</name>
    <name type="common">Cryptococcus laurentii</name>
    <dbReference type="NCBI Taxonomy" id="5418"/>
    <lineage>
        <taxon>Eukaryota</taxon>
        <taxon>Fungi</taxon>
        <taxon>Dikarya</taxon>
        <taxon>Basidiomycota</taxon>
        <taxon>Agaricomycotina</taxon>
        <taxon>Tremellomycetes</taxon>
        <taxon>Tremellales</taxon>
        <taxon>Rhynchogastremaceae</taxon>
        <taxon>Papiliotrema</taxon>
    </lineage>
</organism>
<evidence type="ECO:0000313" key="2">
    <source>
        <dbReference type="EMBL" id="KAK1924988.1"/>
    </source>
</evidence>
<feature type="compositionally biased region" description="Acidic residues" evidence="1">
    <location>
        <begin position="233"/>
        <end position="246"/>
    </location>
</feature>
<feature type="region of interest" description="Disordered" evidence="1">
    <location>
        <begin position="208"/>
        <end position="284"/>
    </location>
</feature>
<feature type="compositionally biased region" description="Basic and acidic residues" evidence="1">
    <location>
        <begin position="218"/>
        <end position="232"/>
    </location>
</feature>
<sequence>MQTQTPTTAFISPEPSDLAEQEMTFGETLETVFAGFAREQLLKYKESGKHRNFPEAFDINGAALSFGKALSRRGDIWQSVEATAAGLLQREPKPGDISLGAGQVTVQEEEIDFLQQDQAETAQQEHDEPTQQEADNVTRSTVTCVKLPFQILCKDTTTVDQDTTTSSVIGEEIGFYALIPIPLTPRLSQTAIVADFRKGDTDAAVTVEFTPVPAETDAGGKEETAEQAGRDAEEGEEGDNPQEQQDDSSSGLSSPPTDLRSPSPSSPDEALMKDDSPSEIVWSQ</sequence>
<dbReference type="AlphaFoldDB" id="A0AAD9FRU7"/>
<comment type="caution">
    <text evidence="2">The sequence shown here is derived from an EMBL/GenBank/DDBJ whole genome shotgun (WGS) entry which is preliminary data.</text>
</comment>
<keyword evidence="3" id="KW-1185">Reference proteome</keyword>
<proteinExistence type="predicted"/>
<evidence type="ECO:0000256" key="1">
    <source>
        <dbReference type="SAM" id="MobiDB-lite"/>
    </source>
</evidence>
<protein>
    <submittedName>
        <fullName evidence="2">Uncharacterized protein</fullName>
    </submittedName>
</protein>
<evidence type="ECO:0000313" key="3">
    <source>
        <dbReference type="Proteomes" id="UP001182556"/>
    </source>
</evidence>
<dbReference type="Proteomes" id="UP001182556">
    <property type="component" value="Unassembled WGS sequence"/>
</dbReference>
<feature type="compositionally biased region" description="Polar residues" evidence="1">
    <location>
        <begin position="247"/>
        <end position="263"/>
    </location>
</feature>
<gene>
    <name evidence="2" type="ORF">DB88DRAFT_539768</name>
</gene>
<accession>A0AAD9FRU7</accession>
<name>A0AAD9FRU7_PAPLA</name>
<feature type="region of interest" description="Disordered" evidence="1">
    <location>
        <begin position="118"/>
        <end position="137"/>
    </location>
</feature>
<dbReference type="EMBL" id="JAODAN010000004">
    <property type="protein sequence ID" value="KAK1924988.1"/>
    <property type="molecule type" value="Genomic_DNA"/>
</dbReference>